<dbReference type="FunFam" id="2.60.40.10:FF:000046">
    <property type="entry name" value="Nuclear factor NF-kappa-B p105 subunit"/>
    <property type="match status" value="1"/>
</dbReference>
<feature type="repeat" description="ANK" evidence="8">
    <location>
        <begin position="645"/>
        <end position="677"/>
    </location>
</feature>
<feature type="region of interest" description="Disordered" evidence="9">
    <location>
        <begin position="376"/>
        <end position="409"/>
    </location>
</feature>
<dbReference type="EMBL" id="JAZGQO010000004">
    <property type="protein sequence ID" value="KAK6187909.1"/>
    <property type="molecule type" value="Genomic_DNA"/>
</dbReference>
<evidence type="ECO:0000256" key="1">
    <source>
        <dbReference type="ARBA" id="ARBA00004123"/>
    </source>
</evidence>
<keyword evidence="5" id="KW-0010">Activator</keyword>
<dbReference type="Gene3D" id="2.60.40.340">
    <property type="entry name" value="Rel homology domain (RHD), DNA-binding domain"/>
    <property type="match status" value="1"/>
</dbReference>
<protein>
    <recommendedName>
        <fullName evidence="10">RHD domain-containing protein</fullName>
    </recommendedName>
</protein>
<comment type="subcellular location">
    <subcellularLocation>
        <location evidence="1">Nucleus</location>
    </subcellularLocation>
</comment>
<dbReference type="Gene3D" id="1.10.533.10">
    <property type="entry name" value="Death Domain, Fas"/>
    <property type="match status" value="1"/>
</dbReference>
<dbReference type="Pfam" id="PF00531">
    <property type="entry name" value="Death"/>
    <property type="match status" value="1"/>
</dbReference>
<dbReference type="Pfam" id="PF00554">
    <property type="entry name" value="RHD_DNA_bind"/>
    <property type="match status" value="1"/>
</dbReference>
<keyword evidence="7" id="KW-0539">Nucleus</keyword>
<dbReference type="PRINTS" id="PR00057">
    <property type="entry name" value="NFKBTNSCPFCT"/>
</dbReference>
<dbReference type="Proteomes" id="UP001347796">
    <property type="component" value="Unassembled WGS sequence"/>
</dbReference>
<dbReference type="GO" id="GO:0005634">
    <property type="term" value="C:nucleus"/>
    <property type="evidence" value="ECO:0007669"/>
    <property type="project" value="UniProtKB-SubCell"/>
</dbReference>
<dbReference type="CDD" id="cd01177">
    <property type="entry name" value="IPT_NFkappaB"/>
    <property type="match status" value="1"/>
</dbReference>
<dbReference type="InterPro" id="IPR037059">
    <property type="entry name" value="RHD_DNA_bind_dom_sf"/>
</dbReference>
<proteinExistence type="predicted"/>
<dbReference type="AlphaFoldDB" id="A0AAN8KBB1"/>
<evidence type="ECO:0000256" key="9">
    <source>
        <dbReference type="SAM" id="MobiDB-lite"/>
    </source>
</evidence>
<dbReference type="InterPro" id="IPR013783">
    <property type="entry name" value="Ig-like_fold"/>
</dbReference>
<feature type="repeat" description="ANK" evidence="8">
    <location>
        <begin position="789"/>
        <end position="821"/>
    </location>
</feature>
<reference evidence="11 12" key="1">
    <citation type="submission" date="2024-01" db="EMBL/GenBank/DDBJ databases">
        <title>The genome of the rayed Mediterranean limpet Patella caerulea (Linnaeus, 1758).</title>
        <authorList>
            <person name="Anh-Thu Weber A."/>
            <person name="Halstead-Nussloch G."/>
        </authorList>
    </citation>
    <scope>NUCLEOTIDE SEQUENCE [LARGE SCALE GENOMIC DNA]</scope>
    <source>
        <strain evidence="11">AATW-2023a</strain>
        <tissue evidence="11">Whole specimen</tissue>
    </source>
</reference>
<dbReference type="InterPro" id="IPR008967">
    <property type="entry name" value="p53-like_TF_DNA-bd_sf"/>
</dbReference>
<feature type="compositionally biased region" description="Basic and acidic residues" evidence="9">
    <location>
        <begin position="840"/>
        <end position="852"/>
    </location>
</feature>
<dbReference type="SUPFAM" id="SSF81296">
    <property type="entry name" value="E set domains"/>
    <property type="match status" value="1"/>
</dbReference>
<dbReference type="GO" id="GO:0000978">
    <property type="term" value="F:RNA polymerase II cis-regulatory region sequence-specific DNA binding"/>
    <property type="evidence" value="ECO:0007669"/>
    <property type="project" value="TreeGrafter"/>
</dbReference>
<dbReference type="SMART" id="SM00005">
    <property type="entry name" value="DEATH"/>
    <property type="match status" value="1"/>
</dbReference>
<evidence type="ECO:0000313" key="11">
    <source>
        <dbReference type="EMBL" id="KAK6187909.1"/>
    </source>
</evidence>
<keyword evidence="12" id="KW-1185">Reference proteome</keyword>
<feature type="domain" description="RHD" evidence="10">
    <location>
        <begin position="50"/>
        <end position="249"/>
    </location>
</feature>
<name>A0AAN8KBB1_PATCE</name>
<dbReference type="GO" id="GO:0007165">
    <property type="term" value="P:signal transduction"/>
    <property type="evidence" value="ECO:0007669"/>
    <property type="project" value="InterPro"/>
</dbReference>
<dbReference type="Gene3D" id="2.60.40.10">
    <property type="entry name" value="Immunoglobulins"/>
    <property type="match status" value="1"/>
</dbReference>
<dbReference type="PROSITE" id="PS01204">
    <property type="entry name" value="REL_1"/>
    <property type="match status" value="1"/>
</dbReference>
<evidence type="ECO:0000256" key="6">
    <source>
        <dbReference type="ARBA" id="ARBA00023163"/>
    </source>
</evidence>
<keyword evidence="3 8" id="KW-0040">ANK repeat</keyword>
<dbReference type="InterPro" id="IPR002909">
    <property type="entry name" value="IPT_dom"/>
</dbReference>
<dbReference type="SMART" id="SM00248">
    <property type="entry name" value="ANK"/>
    <property type="match status" value="6"/>
</dbReference>
<dbReference type="PROSITE" id="PS50088">
    <property type="entry name" value="ANK_REPEAT"/>
    <property type="match status" value="3"/>
</dbReference>
<feature type="repeat" description="ANK" evidence="8">
    <location>
        <begin position="755"/>
        <end position="788"/>
    </location>
</feature>
<dbReference type="InterPro" id="IPR030492">
    <property type="entry name" value="RHD_CS"/>
</dbReference>
<dbReference type="PROSITE" id="PS50297">
    <property type="entry name" value="ANK_REP_REGION"/>
    <property type="match status" value="3"/>
</dbReference>
<evidence type="ECO:0000256" key="3">
    <source>
        <dbReference type="ARBA" id="ARBA00023043"/>
    </source>
</evidence>
<evidence type="ECO:0000256" key="8">
    <source>
        <dbReference type="PROSITE-ProRule" id="PRU00023"/>
    </source>
</evidence>
<dbReference type="CDD" id="cd08310">
    <property type="entry name" value="Death_NFkB-like"/>
    <property type="match status" value="1"/>
</dbReference>
<evidence type="ECO:0000256" key="2">
    <source>
        <dbReference type="ARBA" id="ARBA00023015"/>
    </source>
</evidence>
<dbReference type="InterPro" id="IPR011539">
    <property type="entry name" value="RHD_DNA_bind_dom"/>
</dbReference>
<accession>A0AAN8KBB1</accession>
<organism evidence="11 12">
    <name type="scientific">Patella caerulea</name>
    <name type="common">Rayed Mediterranean limpet</name>
    <dbReference type="NCBI Taxonomy" id="87958"/>
    <lineage>
        <taxon>Eukaryota</taxon>
        <taxon>Metazoa</taxon>
        <taxon>Spiralia</taxon>
        <taxon>Lophotrochozoa</taxon>
        <taxon>Mollusca</taxon>
        <taxon>Gastropoda</taxon>
        <taxon>Patellogastropoda</taxon>
        <taxon>Patelloidea</taxon>
        <taxon>Patellidae</taxon>
        <taxon>Patella</taxon>
    </lineage>
</organism>
<feature type="region of interest" description="Disordered" evidence="9">
    <location>
        <begin position="502"/>
        <end position="527"/>
    </location>
</feature>
<sequence>MDVNNDSNDSVELPLDTRNNIVIENEFQHGINGFDTQLPVGREEYVMDRQYHPIVTIAEQPQSRGFRFRYECEGPSHGGLQGQKSERGRKTYPSIKIDNYRNSARIIVSLVTADESEPPKNHPHKLVGKNCEDGICVMQVKDGHAPIQFQNMSVQHVTKKKAGEVLLKRIKTSIIREKQIAIRDLNAPVRLTPEEEQQAEKMAKDQAKSTQLNVVRLRYQVYIEDHNRQCVIPLEPVYSTPIYDSKSPGAATLKICRMDKYGGCCTGNEEVFLLCEKVQKDDISVRFVEVDINGDTTWEEFGNFGPLDVHRQFAIVFRTPPYKNPNIDRAVNVFIMLQRKSDGEQSDPKSFTYYPQNLDKDEIKKKKRKKIPLDSSYSQFGGEVDGSNGGGSNGYGGGGGQTEYGSRTNQSNSVITNQSALPTTVVQAARDCYDSNPNSPYSPYFHEYSSNLMYGNPDLATDSEPVLPHNSIYATKDFPEEHQDIDDVDGLFERMRVNDIVKPKSTAQVSPQASPQASPRGSSPKQATTIETYAKQVDSQAEYESSEFKSVEKAVETESMSLDQKGEAVKIIERTVTAMQDYAETSDIRYLLIVQRHLASVQNTNGDLPVHLAVINEQLPALQSLLGVMATLPNCHVKVNSFNYLRQTPLHLAVLTKQPEAIELLLQHGADPAMMDRAGNTPANLAVQYNSIPCLKSLLKYVRPGVTPTCPFPELNYMNYEGFCPSHIAAQNSSVEMLRLLFFGRASLSLPDGKSGRTPLHHAVESNDISVASFLVMEAEADVNAQCFDGNTPLHMACGRNLVGMTALLISAGADASIENEEAFDEGYGSESGDGTHTSSHRDGDKRGMRPADYVKDNEKILKVLYGDKYIEETIEDDDDLEHDGVDETTSAASTFKSTGLESGLGSYVSMPAKGDMDKLDFRVRLQLSQLLDPVNPGKDIFSLVETLGFPHLNNALEGIKNTDTSPTSFLLDYYETSEGTIQKLRDGLQKLGRRDVITIIDNSIQK</sequence>
<dbReference type="PANTHER" id="PTHR24169">
    <property type="entry name" value="NUCLEAR FACTOR NF-KAPPA-B PROTEIN"/>
    <property type="match status" value="1"/>
</dbReference>
<dbReference type="InterPro" id="IPR033926">
    <property type="entry name" value="IPT_NFkappaB"/>
</dbReference>
<dbReference type="SUPFAM" id="SSF49417">
    <property type="entry name" value="p53-like transcription factors"/>
    <property type="match status" value="1"/>
</dbReference>
<dbReference type="InterPro" id="IPR014756">
    <property type="entry name" value="Ig_E-set"/>
</dbReference>
<evidence type="ECO:0000256" key="5">
    <source>
        <dbReference type="ARBA" id="ARBA00023159"/>
    </source>
</evidence>
<dbReference type="Gene3D" id="1.25.40.20">
    <property type="entry name" value="Ankyrin repeat-containing domain"/>
    <property type="match status" value="1"/>
</dbReference>
<feature type="compositionally biased region" description="Polar residues" evidence="9">
    <location>
        <begin position="505"/>
        <end position="527"/>
    </location>
</feature>
<dbReference type="InterPro" id="IPR000451">
    <property type="entry name" value="NFkB/Dor"/>
</dbReference>
<dbReference type="InterPro" id="IPR032397">
    <property type="entry name" value="RHD_dimer"/>
</dbReference>
<gene>
    <name evidence="11" type="ORF">SNE40_005831</name>
</gene>
<evidence type="ECO:0000313" key="12">
    <source>
        <dbReference type="Proteomes" id="UP001347796"/>
    </source>
</evidence>
<dbReference type="InterPro" id="IPR011029">
    <property type="entry name" value="DEATH-like_dom_sf"/>
</dbReference>
<keyword evidence="2" id="KW-0805">Transcription regulation</keyword>
<dbReference type="GO" id="GO:0005737">
    <property type="term" value="C:cytoplasm"/>
    <property type="evidence" value="ECO:0007669"/>
    <property type="project" value="InterPro"/>
</dbReference>
<dbReference type="InterPro" id="IPR002110">
    <property type="entry name" value="Ankyrin_rpt"/>
</dbReference>
<dbReference type="Pfam" id="PF16179">
    <property type="entry name" value="RHD_dimer"/>
    <property type="match status" value="1"/>
</dbReference>
<keyword evidence="4" id="KW-0238">DNA-binding</keyword>
<dbReference type="SUPFAM" id="SSF48403">
    <property type="entry name" value="Ankyrin repeat"/>
    <property type="match status" value="1"/>
</dbReference>
<evidence type="ECO:0000256" key="4">
    <source>
        <dbReference type="ARBA" id="ARBA00023125"/>
    </source>
</evidence>
<dbReference type="GO" id="GO:0000981">
    <property type="term" value="F:DNA-binding transcription factor activity, RNA polymerase II-specific"/>
    <property type="evidence" value="ECO:0007669"/>
    <property type="project" value="TreeGrafter"/>
</dbReference>
<dbReference type="SUPFAM" id="SSF47986">
    <property type="entry name" value="DEATH domain"/>
    <property type="match status" value="1"/>
</dbReference>
<comment type="caution">
    <text evidence="11">The sequence shown here is derived from an EMBL/GenBank/DDBJ whole genome shotgun (WGS) entry which is preliminary data.</text>
</comment>
<keyword evidence="6" id="KW-0804">Transcription</keyword>
<feature type="region of interest" description="Disordered" evidence="9">
    <location>
        <begin position="824"/>
        <end position="852"/>
    </location>
</feature>
<evidence type="ECO:0000259" key="10">
    <source>
        <dbReference type="PROSITE" id="PS50254"/>
    </source>
</evidence>
<dbReference type="InterPro" id="IPR000488">
    <property type="entry name" value="Death_dom"/>
</dbReference>
<evidence type="ECO:0000256" key="7">
    <source>
        <dbReference type="ARBA" id="ARBA00023242"/>
    </source>
</evidence>
<dbReference type="InterPro" id="IPR036770">
    <property type="entry name" value="Ankyrin_rpt-contain_sf"/>
</dbReference>
<dbReference type="PANTHER" id="PTHR24169:SF28">
    <property type="entry name" value="NUCLEAR FACTOR NF-KAPPA-B P110 SUBUNIT"/>
    <property type="match status" value="1"/>
</dbReference>
<dbReference type="SMART" id="SM00429">
    <property type="entry name" value="IPT"/>
    <property type="match status" value="1"/>
</dbReference>
<feature type="compositionally biased region" description="Gly residues" evidence="9">
    <location>
        <begin position="383"/>
        <end position="402"/>
    </location>
</feature>
<dbReference type="PROSITE" id="PS50254">
    <property type="entry name" value="REL_2"/>
    <property type="match status" value="1"/>
</dbReference>
<dbReference type="Pfam" id="PF12796">
    <property type="entry name" value="Ank_2"/>
    <property type="match status" value="2"/>
</dbReference>